<dbReference type="Gene3D" id="3.30.230.10">
    <property type="match status" value="1"/>
</dbReference>
<name>A0A425Y885_9BACT</name>
<protein>
    <recommendedName>
        <fullName evidence="7">Ribonuclease P protein component</fullName>
        <shortName evidence="7">RNase P protein</shortName>
        <shortName evidence="7">RNaseP protein</shortName>
        <ecNumber evidence="7">3.1.26.5</ecNumber>
    </recommendedName>
    <alternativeName>
        <fullName evidence="7">Protein C5</fullName>
    </alternativeName>
</protein>
<dbReference type="InterPro" id="IPR000100">
    <property type="entry name" value="RNase_P"/>
</dbReference>
<dbReference type="AlphaFoldDB" id="A0A425Y885"/>
<dbReference type="SUPFAM" id="SSF54211">
    <property type="entry name" value="Ribosomal protein S5 domain 2-like"/>
    <property type="match status" value="1"/>
</dbReference>
<evidence type="ECO:0000256" key="7">
    <source>
        <dbReference type="HAMAP-Rule" id="MF_00227"/>
    </source>
</evidence>
<comment type="catalytic activity">
    <reaction evidence="7">
        <text>Endonucleolytic cleavage of RNA, removing 5'-extranucleotides from tRNA precursor.</text>
        <dbReference type="EC" id="3.1.26.5"/>
    </reaction>
</comment>
<reference evidence="8 9" key="1">
    <citation type="submission" date="2018-07" db="EMBL/GenBank/DDBJ databases">
        <title>Draft genome sequence of Ancylomarina sp. M1P.</title>
        <authorList>
            <person name="Yadav S."/>
            <person name="Villanueva L."/>
            <person name="Damste J.S.S."/>
        </authorList>
    </citation>
    <scope>NUCLEOTIDE SEQUENCE [LARGE SCALE GENOMIC DNA]</scope>
    <source>
        <strain evidence="8 9">M1P</strain>
    </source>
</reference>
<dbReference type="InterPro" id="IPR014721">
    <property type="entry name" value="Ribsml_uS5_D2-typ_fold_subgr"/>
</dbReference>
<evidence type="ECO:0000256" key="5">
    <source>
        <dbReference type="ARBA" id="ARBA00022801"/>
    </source>
</evidence>
<keyword evidence="5 7" id="KW-0378">Hydrolase</keyword>
<keyword evidence="4 7" id="KW-0255">Endonuclease</keyword>
<comment type="caution">
    <text evidence="8">The sequence shown here is derived from an EMBL/GenBank/DDBJ whole genome shotgun (WGS) entry which is preliminary data.</text>
</comment>
<dbReference type="EC" id="3.1.26.5" evidence="7"/>
<dbReference type="HAMAP" id="MF_00227">
    <property type="entry name" value="RNase_P"/>
    <property type="match status" value="1"/>
</dbReference>
<dbReference type="GO" id="GO:0004526">
    <property type="term" value="F:ribonuclease P activity"/>
    <property type="evidence" value="ECO:0007669"/>
    <property type="project" value="UniProtKB-UniRule"/>
</dbReference>
<evidence type="ECO:0000256" key="6">
    <source>
        <dbReference type="ARBA" id="ARBA00022884"/>
    </source>
</evidence>
<evidence type="ECO:0000313" key="9">
    <source>
        <dbReference type="Proteomes" id="UP000285794"/>
    </source>
</evidence>
<comment type="function">
    <text evidence="1 7">RNaseP catalyzes the removal of the 5'-leader sequence from pre-tRNA to produce the mature 5'-terminus. It can also cleave other RNA substrates such as 4.5S RNA. The protein component plays an auxiliary but essential role in vivo by binding to the 5'-leader sequence and broadening the substrate specificity of the ribozyme.</text>
</comment>
<dbReference type="GO" id="GO:0000049">
    <property type="term" value="F:tRNA binding"/>
    <property type="evidence" value="ECO:0007669"/>
    <property type="project" value="UniProtKB-UniRule"/>
</dbReference>
<dbReference type="Pfam" id="PF00825">
    <property type="entry name" value="Ribonuclease_P"/>
    <property type="match status" value="1"/>
</dbReference>
<dbReference type="OrthoDB" id="1524972at2"/>
<accession>A0A425Y885</accession>
<comment type="similarity">
    <text evidence="7">Belongs to the RnpA family.</text>
</comment>
<comment type="subunit">
    <text evidence="7">Consists of a catalytic RNA component (M1 or rnpB) and a protein subunit.</text>
</comment>
<dbReference type="RefSeq" id="WP_125028866.1">
    <property type="nucleotide sequence ID" value="NZ_JAPXVP010000001.1"/>
</dbReference>
<dbReference type="InterPro" id="IPR020568">
    <property type="entry name" value="Ribosomal_Su5_D2-typ_SF"/>
</dbReference>
<sequence length="148" mass="17367">MTDSLRYSFTKDERLCHKKRISALFAEGRGFTCYPFRIVWRSTVLDVDFPAQVAITVTKRSFKQAVKRNLLKRRIREIYRLNKHLLYNDLNEREAQISFMIVYLPKTILKSAEMDTKLVKALGRIGSEYDKFAKNTKEGDSLRHDTAD</sequence>
<dbReference type="EMBL" id="QQWG01000001">
    <property type="protein sequence ID" value="RRG24542.1"/>
    <property type="molecule type" value="Genomic_DNA"/>
</dbReference>
<proteinExistence type="inferred from homology"/>
<keyword evidence="6 7" id="KW-0694">RNA-binding</keyword>
<gene>
    <name evidence="7" type="primary">rnpA</name>
    <name evidence="8" type="ORF">DWB61_00555</name>
</gene>
<keyword evidence="3 7" id="KW-0540">Nuclease</keyword>
<dbReference type="PANTHER" id="PTHR33992:SF1">
    <property type="entry name" value="RIBONUCLEASE P PROTEIN COMPONENT"/>
    <property type="match status" value="1"/>
</dbReference>
<dbReference type="GO" id="GO:0001682">
    <property type="term" value="P:tRNA 5'-leader removal"/>
    <property type="evidence" value="ECO:0007669"/>
    <property type="project" value="UniProtKB-UniRule"/>
</dbReference>
<dbReference type="PANTHER" id="PTHR33992">
    <property type="entry name" value="RIBONUCLEASE P PROTEIN COMPONENT"/>
    <property type="match status" value="1"/>
</dbReference>
<dbReference type="GO" id="GO:0042781">
    <property type="term" value="F:3'-tRNA processing endoribonuclease activity"/>
    <property type="evidence" value="ECO:0007669"/>
    <property type="project" value="TreeGrafter"/>
</dbReference>
<evidence type="ECO:0000256" key="4">
    <source>
        <dbReference type="ARBA" id="ARBA00022759"/>
    </source>
</evidence>
<dbReference type="PROSITE" id="PS00648">
    <property type="entry name" value="RIBONUCLEASE_P"/>
    <property type="match status" value="1"/>
</dbReference>
<evidence type="ECO:0000256" key="3">
    <source>
        <dbReference type="ARBA" id="ARBA00022722"/>
    </source>
</evidence>
<evidence type="ECO:0000256" key="2">
    <source>
        <dbReference type="ARBA" id="ARBA00022694"/>
    </source>
</evidence>
<keyword evidence="9" id="KW-1185">Reference proteome</keyword>
<dbReference type="GO" id="GO:0030677">
    <property type="term" value="C:ribonuclease P complex"/>
    <property type="evidence" value="ECO:0007669"/>
    <property type="project" value="TreeGrafter"/>
</dbReference>
<evidence type="ECO:0000256" key="1">
    <source>
        <dbReference type="ARBA" id="ARBA00002663"/>
    </source>
</evidence>
<keyword evidence="2 7" id="KW-0819">tRNA processing</keyword>
<organism evidence="8 9">
    <name type="scientific">Ancylomarina euxinus</name>
    <dbReference type="NCBI Taxonomy" id="2283627"/>
    <lineage>
        <taxon>Bacteria</taxon>
        <taxon>Pseudomonadati</taxon>
        <taxon>Bacteroidota</taxon>
        <taxon>Bacteroidia</taxon>
        <taxon>Marinilabiliales</taxon>
        <taxon>Marinifilaceae</taxon>
        <taxon>Ancylomarina</taxon>
    </lineage>
</organism>
<dbReference type="Proteomes" id="UP000285794">
    <property type="component" value="Unassembled WGS sequence"/>
</dbReference>
<evidence type="ECO:0000313" key="8">
    <source>
        <dbReference type="EMBL" id="RRG24542.1"/>
    </source>
</evidence>
<dbReference type="InterPro" id="IPR020539">
    <property type="entry name" value="RNase_P_CS"/>
</dbReference>